<reference evidence="1" key="1">
    <citation type="submission" date="2023-03" db="EMBL/GenBank/DDBJ databases">
        <title>Massive genome expansion in bonnet fungi (Mycena s.s.) driven by repeated elements and novel gene families across ecological guilds.</title>
        <authorList>
            <consortium name="Lawrence Berkeley National Laboratory"/>
            <person name="Harder C.B."/>
            <person name="Miyauchi S."/>
            <person name="Viragh M."/>
            <person name="Kuo A."/>
            <person name="Thoen E."/>
            <person name="Andreopoulos B."/>
            <person name="Lu D."/>
            <person name="Skrede I."/>
            <person name="Drula E."/>
            <person name="Henrissat B."/>
            <person name="Morin E."/>
            <person name="Kohler A."/>
            <person name="Barry K."/>
            <person name="LaButti K."/>
            <person name="Morin E."/>
            <person name="Salamov A."/>
            <person name="Lipzen A."/>
            <person name="Mereny Z."/>
            <person name="Hegedus B."/>
            <person name="Baldrian P."/>
            <person name="Stursova M."/>
            <person name="Weitz H."/>
            <person name="Taylor A."/>
            <person name="Grigoriev I.V."/>
            <person name="Nagy L.G."/>
            <person name="Martin F."/>
            <person name="Kauserud H."/>
        </authorList>
    </citation>
    <scope>NUCLEOTIDE SEQUENCE</scope>
    <source>
        <strain evidence="1">CBHHK067</strain>
    </source>
</reference>
<dbReference type="AlphaFoldDB" id="A0AAD7GK87"/>
<protein>
    <submittedName>
        <fullName evidence="1">Uncharacterized protein</fullName>
    </submittedName>
</protein>
<organism evidence="1 2">
    <name type="scientific">Mycena rosella</name>
    <name type="common">Pink bonnet</name>
    <name type="synonym">Agaricus rosellus</name>
    <dbReference type="NCBI Taxonomy" id="1033263"/>
    <lineage>
        <taxon>Eukaryota</taxon>
        <taxon>Fungi</taxon>
        <taxon>Dikarya</taxon>
        <taxon>Basidiomycota</taxon>
        <taxon>Agaricomycotina</taxon>
        <taxon>Agaricomycetes</taxon>
        <taxon>Agaricomycetidae</taxon>
        <taxon>Agaricales</taxon>
        <taxon>Marasmiineae</taxon>
        <taxon>Mycenaceae</taxon>
        <taxon>Mycena</taxon>
    </lineage>
</organism>
<accession>A0AAD7GK87</accession>
<comment type="caution">
    <text evidence="1">The sequence shown here is derived from an EMBL/GenBank/DDBJ whole genome shotgun (WGS) entry which is preliminary data.</text>
</comment>
<evidence type="ECO:0000313" key="2">
    <source>
        <dbReference type="Proteomes" id="UP001221757"/>
    </source>
</evidence>
<evidence type="ECO:0000313" key="1">
    <source>
        <dbReference type="EMBL" id="KAJ7692934.1"/>
    </source>
</evidence>
<dbReference type="Proteomes" id="UP001221757">
    <property type="component" value="Unassembled WGS sequence"/>
</dbReference>
<gene>
    <name evidence="1" type="ORF">B0H17DRAFT_1200255</name>
</gene>
<sequence length="111" mass="12159">MARDVQEHNEHFHRDMIKVQLLDHVYSPALDQSIVGLPTVPVFMGVAGAVMISGMPSRPVEPLGKVICRTGTGWQNCRPSHHFTAVTAVNTAAPVAVWASRDTRKVEIGNF</sequence>
<name>A0AAD7GK87_MYCRO</name>
<dbReference type="EMBL" id="JARKIE010000049">
    <property type="protein sequence ID" value="KAJ7692934.1"/>
    <property type="molecule type" value="Genomic_DNA"/>
</dbReference>
<proteinExistence type="predicted"/>
<keyword evidence="2" id="KW-1185">Reference proteome</keyword>